<keyword evidence="3" id="KW-1185">Reference proteome</keyword>
<dbReference type="Proteomes" id="UP001157974">
    <property type="component" value="Unassembled WGS sequence"/>
</dbReference>
<name>A0AAV8UPK6_9RHOD</name>
<keyword evidence="1" id="KW-0472">Membrane</keyword>
<evidence type="ECO:0000256" key="1">
    <source>
        <dbReference type="SAM" id="Phobius"/>
    </source>
</evidence>
<protein>
    <recommendedName>
        <fullName evidence="4">DUF304 domain-containing protein</fullName>
    </recommendedName>
</protein>
<comment type="caution">
    <text evidence="2">The sequence shown here is derived from an EMBL/GenBank/DDBJ whole genome shotgun (WGS) entry which is preliminary data.</text>
</comment>
<dbReference type="EMBL" id="JAMWBK010000008">
    <property type="protein sequence ID" value="KAJ8903067.1"/>
    <property type="molecule type" value="Genomic_DNA"/>
</dbReference>
<proteinExistence type="predicted"/>
<evidence type="ECO:0000313" key="3">
    <source>
        <dbReference type="Proteomes" id="UP001157974"/>
    </source>
</evidence>
<evidence type="ECO:0000313" key="2">
    <source>
        <dbReference type="EMBL" id="KAJ8903067.1"/>
    </source>
</evidence>
<organism evidence="2 3">
    <name type="scientific">Rhodosorus marinus</name>
    <dbReference type="NCBI Taxonomy" id="101924"/>
    <lineage>
        <taxon>Eukaryota</taxon>
        <taxon>Rhodophyta</taxon>
        <taxon>Stylonematophyceae</taxon>
        <taxon>Stylonematales</taxon>
        <taxon>Stylonemataceae</taxon>
        <taxon>Rhodosorus</taxon>
    </lineage>
</organism>
<feature type="transmembrane region" description="Helical" evidence="1">
    <location>
        <begin position="99"/>
        <end position="132"/>
    </location>
</feature>
<sequence>MMRFFLRKSGFSLVRSVQNGIRSGSGLRKTVGGRWMIRATVYGGGGLAAALGRGSLLRTAEFSRVPAAFEVVEDDENEEKVETELDIVLARAMEIVKRLLASLVVCTVLAAAAFLAQAALPIFASALAVAFLLKPTQASFASWYETERLRDAADRDDLIDKMISHAASVIDIQGYEHVDAGIARLVFVRTPRNDQVRVYIGILRGWNFLMSYEDNGAGVEESQHRSS</sequence>
<keyword evidence="1" id="KW-0812">Transmembrane</keyword>
<evidence type="ECO:0008006" key="4">
    <source>
        <dbReference type="Google" id="ProtNLM"/>
    </source>
</evidence>
<accession>A0AAV8UPK6</accession>
<reference evidence="2 3" key="1">
    <citation type="journal article" date="2023" name="Nat. Commun.">
        <title>Origin of minicircular mitochondrial genomes in red algae.</title>
        <authorList>
            <person name="Lee Y."/>
            <person name="Cho C.H."/>
            <person name="Lee Y.M."/>
            <person name="Park S.I."/>
            <person name="Yang J.H."/>
            <person name="West J.A."/>
            <person name="Bhattacharya D."/>
            <person name="Yoon H.S."/>
        </authorList>
    </citation>
    <scope>NUCLEOTIDE SEQUENCE [LARGE SCALE GENOMIC DNA]</scope>
    <source>
        <strain evidence="2 3">CCMP1338</strain>
        <tissue evidence="2">Whole cell</tissue>
    </source>
</reference>
<gene>
    <name evidence="2" type="ORF">NDN08_006382</name>
</gene>
<keyword evidence="1" id="KW-1133">Transmembrane helix</keyword>
<dbReference type="AlphaFoldDB" id="A0AAV8UPK6"/>